<evidence type="ECO:0000256" key="6">
    <source>
        <dbReference type="PIRSR" id="PIRSR630616-2"/>
    </source>
</evidence>
<dbReference type="SUPFAM" id="SSF56112">
    <property type="entry name" value="Protein kinase-like (PK-like)"/>
    <property type="match status" value="1"/>
</dbReference>
<dbReference type="Gene3D" id="1.10.510.10">
    <property type="entry name" value="Transferase(Phosphotransferase) domain 1"/>
    <property type="match status" value="2"/>
</dbReference>
<dbReference type="Gene3D" id="3.30.200.20">
    <property type="entry name" value="Phosphorylase Kinase, domain 1"/>
    <property type="match status" value="1"/>
</dbReference>
<feature type="region of interest" description="Disordered" evidence="7">
    <location>
        <begin position="648"/>
        <end position="677"/>
    </location>
</feature>
<feature type="compositionally biased region" description="Basic and acidic residues" evidence="7">
    <location>
        <begin position="561"/>
        <end position="573"/>
    </location>
</feature>
<dbReference type="AlphaFoldDB" id="D8LT50"/>
<dbReference type="STRING" id="2880.D8LT50"/>
<feature type="region of interest" description="Disordered" evidence="7">
    <location>
        <begin position="1"/>
        <end position="355"/>
    </location>
</feature>
<feature type="compositionally biased region" description="Low complexity" evidence="7">
    <location>
        <begin position="296"/>
        <end position="316"/>
    </location>
</feature>
<gene>
    <name evidence="9" type="primary">PK</name>
    <name evidence="9" type="ORF">Esi_0078_0064</name>
</gene>
<proteinExistence type="predicted"/>
<dbReference type="GO" id="GO:0005524">
    <property type="term" value="F:ATP binding"/>
    <property type="evidence" value="ECO:0007669"/>
    <property type="project" value="UniProtKB-KW"/>
</dbReference>
<evidence type="ECO:0000256" key="4">
    <source>
        <dbReference type="ARBA" id="ARBA00022777"/>
    </source>
</evidence>
<evidence type="ECO:0000313" key="10">
    <source>
        <dbReference type="Proteomes" id="UP000002630"/>
    </source>
</evidence>
<evidence type="ECO:0000256" key="7">
    <source>
        <dbReference type="SAM" id="MobiDB-lite"/>
    </source>
</evidence>
<protein>
    <submittedName>
        <fullName evidence="9">Ca2+/calmodulin-dependent protein kinase I-like protein</fullName>
    </submittedName>
</protein>
<evidence type="ECO:0000256" key="3">
    <source>
        <dbReference type="ARBA" id="ARBA00022741"/>
    </source>
</evidence>
<feature type="compositionally biased region" description="Low complexity" evidence="7">
    <location>
        <begin position="213"/>
        <end position="247"/>
    </location>
</feature>
<dbReference type="EMBL" id="FN649014">
    <property type="protein sequence ID" value="CBN75324.1"/>
    <property type="molecule type" value="Genomic_DNA"/>
</dbReference>
<feature type="compositionally biased region" description="Low complexity" evidence="7">
    <location>
        <begin position="190"/>
        <end position="206"/>
    </location>
</feature>
<dbReference type="InterPro" id="IPR011009">
    <property type="entry name" value="Kinase-like_dom_sf"/>
</dbReference>
<feature type="compositionally biased region" description="Gly residues" evidence="7">
    <location>
        <begin position="650"/>
        <end position="667"/>
    </location>
</feature>
<feature type="compositionally biased region" description="Gly residues" evidence="7">
    <location>
        <begin position="329"/>
        <end position="339"/>
    </location>
</feature>
<evidence type="ECO:0000256" key="5">
    <source>
        <dbReference type="ARBA" id="ARBA00022840"/>
    </source>
</evidence>
<feature type="binding site" evidence="6">
    <location>
        <position position="463"/>
    </location>
    <ligand>
        <name>ATP</name>
        <dbReference type="ChEBI" id="CHEBI:30616"/>
    </ligand>
</feature>
<feature type="compositionally biased region" description="Basic and acidic residues" evidence="7">
    <location>
        <begin position="257"/>
        <end position="279"/>
    </location>
</feature>
<reference evidence="9 10" key="1">
    <citation type="journal article" date="2010" name="Nature">
        <title>The Ectocarpus genome and the independent evolution of multicellularity in brown algae.</title>
        <authorList>
            <person name="Cock J.M."/>
            <person name="Sterck L."/>
            <person name="Rouze P."/>
            <person name="Scornet D."/>
            <person name="Allen A.E."/>
            <person name="Amoutzias G."/>
            <person name="Anthouard V."/>
            <person name="Artiguenave F."/>
            <person name="Aury J.M."/>
            <person name="Badger J.H."/>
            <person name="Beszteri B."/>
            <person name="Billiau K."/>
            <person name="Bonnet E."/>
            <person name="Bothwell J.H."/>
            <person name="Bowler C."/>
            <person name="Boyen C."/>
            <person name="Brownlee C."/>
            <person name="Carrano C.J."/>
            <person name="Charrier B."/>
            <person name="Cho G.Y."/>
            <person name="Coelho S.M."/>
            <person name="Collen J."/>
            <person name="Corre E."/>
            <person name="Da Silva C."/>
            <person name="Delage L."/>
            <person name="Delaroque N."/>
            <person name="Dittami S.M."/>
            <person name="Doulbeau S."/>
            <person name="Elias M."/>
            <person name="Farnham G."/>
            <person name="Gachon C.M."/>
            <person name="Gschloessl B."/>
            <person name="Heesch S."/>
            <person name="Jabbari K."/>
            <person name="Jubin C."/>
            <person name="Kawai H."/>
            <person name="Kimura K."/>
            <person name="Kloareg B."/>
            <person name="Kupper F.C."/>
            <person name="Lang D."/>
            <person name="Le Bail A."/>
            <person name="Leblanc C."/>
            <person name="Lerouge P."/>
            <person name="Lohr M."/>
            <person name="Lopez P.J."/>
            <person name="Martens C."/>
            <person name="Maumus F."/>
            <person name="Michel G."/>
            <person name="Miranda-Saavedra D."/>
            <person name="Morales J."/>
            <person name="Moreau H."/>
            <person name="Motomura T."/>
            <person name="Nagasato C."/>
            <person name="Napoli C.A."/>
            <person name="Nelson D.R."/>
            <person name="Nyvall-Collen P."/>
            <person name="Peters A.F."/>
            <person name="Pommier C."/>
            <person name="Potin P."/>
            <person name="Poulain J."/>
            <person name="Quesneville H."/>
            <person name="Read B."/>
            <person name="Rensing S.A."/>
            <person name="Ritter A."/>
            <person name="Rousvoal S."/>
            <person name="Samanta M."/>
            <person name="Samson G."/>
            <person name="Schroeder D.C."/>
            <person name="Segurens B."/>
            <person name="Strittmatter M."/>
            <person name="Tonon T."/>
            <person name="Tregear J.W."/>
            <person name="Valentin K."/>
            <person name="von Dassow P."/>
            <person name="Yamagishi T."/>
            <person name="Van de Peer Y."/>
            <person name="Wincker P."/>
        </authorList>
    </citation>
    <scope>NUCLEOTIDE SEQUENCE [LARGE SCALE GENOMIC DNA]</scope>
    <source>
        <strain evidence="10">Ec32 / CCAP1310/4</strain>
    </source>
</reference>
<evidence type="ECO:0000313" key="9">
    <source>
        <dbReference type="EMBL" id="CBN75324.1"/>
    </source>
</evidence>
<feature type="compositionally biased region" description="Low complexity" evidence="7">
    <location>
        <begin position="546"/>
        <end position="555"/>
    </location>
</feature>
<accession>D8LT50</accession>
<sequence length="953" mass="95693">MSADGGGGSGGGGGHGGVHQVGGGGQDVQGGLGSGGGGRGSVSGTAKKPKRRHPGRWSPSNGGSPAGESPSAKRAMIMNARKGGASSSSGAGSQGNRAAGGPLFDGTGSGSESSCRFGGFSLSADAKQQQQHHHPRQQAQQQHRPQQQQRDTQEGAPQQRRQQRTSNGGGGGSPRTTSAATGPRTDKTMPTKAATLAAAAATPATAIRDAKPSPRVSPSSSSATVSTSSAKTAPIAPPAAVTAAAAAAPPPAVAARPDGKENTLDGVDTKKAGAGREPRNPGVGGGKPRSGTRAGTETAAAAPAPAAPEATAATPTWWDRGTLLSLESAGGGEGGGGGGGEERGTPVPPGLRPPGRELDVLCEWSLDQLRVDDEVGMFSRGAFGKVVAARTRMDQQVAVKIVAKSGLSPERYIERELELLELCSVHPNVVGLHGVIRTSQRVYALMPLADTDLAAMVKVLLADFGLAKQLPKGDPGLLVGACGTKPYLAPELVRDVPYDAAVDMWAVGVVTYELLHGYTPFSPKLVVPRSWDGVVREDYVRKSNANNRSRLANGGSRRRRRETDGCGYSDHDATSSSSSGSGSTGEGGTLSVSESSGSIVNKRMFERSAPPAPGGGLDRAWLAGQAHQALLFGKGGENDEYQAERRTGEGHGIAGGGGRGAGGGGGGGRRRRGHREQDQLKLLEAVVRGGYEVEEGCVGGVVADFISQLLRVTPARRMSAAAAAEHPFLGPASKVPRRRRAARAEVAAVQTEQAAAAAQRHKARLQQQQQQQQEAAGGKPTKASAAAAAAAATALSDIAVLAGAMSDEARSLLADTKRWDKAAADAAAVAGADAGAGSSGENGGGGGGVLPAPAGKAAVATAVADAVGKAETAVARAELLAKESRAGSLAAEAVANSRELARAQEAAAAAAAAAVLKKGGNTVAGTGVGGGDKADGVVAGDKNGAAKTVFRFQ</sequence>
<dbReference type="Proteomes" id="UP000002630">
    <property type="component" value="Linkage Group LG06"/>
</dbReference>
<keyword evidence="10" id="KW-1185">Reference proteome</keyword>
<dbReference type="InterPro" id="IPR000719">
    <property type="entry name" value="Prot_kinase_dom"/>
</dbReference>
<dbReference type="Pfam" id="PF00069">
    <property type="entry name" value="Pkinase"/>
    <property type="match status" value="2"/>
</dbReference>
<evidence type="ECO:0000256" key="1">
    <source>
        <dbReference type="ARBA" id="ARBA00022527"/>
    </source>
</evidence>
<keyword evidence="1" id="KW-0723">Serine/threonine-protein kinase</keyword>
<dbReference type="EMBL" id="FN649731">
    <property type="protein sequence ID" value="CBN75324.1"/>
    <property type="molecule type" value="Genomic_DNA"/>
</dbReference>
<dbReference type="PROSITE" id="PS50011">
    <property type="entry name" value="PROTEIN_KINASE_DOM"/>
    <property type="match status" value="1"/>
</dbReference>
<feature type="domain" description="Protein kinase" evidence="8">
    <location>
        <begin position="372"/>
        <end position="729"/>
    </location>
</feature>
<feature type="region of interest" description="Disordered" evidence="7">
    <location>
        <begin position="752"/>
        <end position="781"/>
    </location>
</feature>
<feature type="compositionally biased region" description="Low complexity" evidence="7">
    <location>
        <begin position="765"/>
        <end position="781"/>
    </location>
</feature>
<keyword evidence="3 6" id="KW-0547">Nucleotide-binding</keyword>
<dbReference type="OrthoDB" id="5979581at2759"/>
<name>D8LT50_ECTSI</name>
<feature type="compositionally biased region" description="Low complexity" evidence="7">
    <location>
        <begin position="79"/>
        <end position="101"/>
    </location>
</feature>
<feature type="compositionally biased region" description="Low complexity" evidence="7">
    <location>
        <begin position="137"/>
        <end position="150"/>
    </location>
</feature>
<evidence type="ECO:0000256" key="2">
    <source>
        <dbReference type="ARBA" id="ARBA00022679"/>
    </source>
</evidence>
<organism evidence="9 10">
    <name type="scientific">Ectocarpus siliculosus</name>
    <name type="common">Brown alga</name>
    <name type="synonym">Conferva siliculosa</name>
    <dbReference type="NCBI Taxonomy" id="2880"/>
    <lineage>
        <taxon>Eukaryota</taxon>
        <taxon>Sar</taxon>
        <taxon>Stramenopiles</taxon>
        <taxon>Ochrophyta</taxon>
        <taxon>PX clade</taxon>
        <taxon>Phaeophyceae</taxon>
        <taxon>Ectocarpales</taxon>
        <taxon>Ectocarpaceae</taxon>
        <taxon>Ectocarpus</taxon>
    </lineage>
</organism>
<dbReference type="InterPro" id="IPR030616">
    <property type="entry name" value="Aur-like"/>
</dbReference>
<feature type="compositionally biased region" description="Gly residues" evidence="7">
    <location>
        <begin position="1"/>
        <end position="41"/>
    </location>
</feature>
<evidence type="ECO:0000259" key="8">
    <source>
        <dbReference type="PROSITE" id="PS50011"/>
    </source>
</evidence>
<keyword evidence="5 6" id="KW-0067">ATP-binding</keyword>
<keyword evidence="2" id="KW-0808">Transferase</keyword>
<dbReference type="GO" id="GO:0004674">
    <property type="term" value="F:protein serine/threonine kinase activity"/>
    <property type="evidence" value="ECO:0007669"/>
    <property type="project" value="UniProtKB-KW"/>
</dbReference>
<dbReference type="PANTHER" id="PTHR24350">
    <property type="entry name" value="SERINE/THREONINE-PROTEIN KINASE IAL-RELATED"/>
    <property type="match status" value="1"/>
</dbReference>
<feature type="compositionally biased region" description="Polar residues" evidence="7">
    <location>
        <begin position="155"/>
        <end position="166"/>
    </location>
</feature>
<feature type="region of interest" description="Disordered" evidence="7">
    <location>
        <begin position="546"/>
        <end position="597"/>
    </location>
</feature>
<dbReference type="InParanoid" id="D8LT50"/>
<keyword evidence="4" id="KW-0418">Kinase</keyword>